<evidence type="ECO:0000313" key="4">
    <source>
        <dbReference type="EMBL" id="KAG7392736.1"/>
    </source>
</evidence>
<evidence type="ECO:0000259" key="3">
    <source>
        <dbReference type="PROSITE" id="PS50835"/>
    </source>
</evidence>
<reference evidence="4" key="1">
    <citation type="submission" date="2021-02" db="EMBL/GenBank/DDBJ databases">
        <authorList>
            <person name="Palmer J.M."/>
        </authorList>
    </citation>
    <scope>NUCLEOTIDE SEQUENCE</scope>
    <source>
        <strain evidence="4">SCRP734</strain>
    </source>
</reference>
<comment type="caution">
    <text evidence="4">The sequence shown here is derived from an EMBL/GenBank/DDBJ whole genome shotgun (WGS) entry which is preliminary data.</text>
</comment>
<keyword evidence="1" id="KW-0175">Coiled coil</keyword>
<proteinExistence type="predicted"/>
<name>A0A8T1WH43_9STRA</name>
<dbReference type="InterPro" id="IPR010482">
    <property type="entry name" value="TECPR1-like_DysF"/>
</dbReference>
<organism evidence="4 5">
    <name type="scientific">Phytophthora pseudosyringae</name>
    <dbReference type="NCBI Taxonomy" id="221518"/>
    <lineage>
        <taxon>Eukaryota</taxon>
        <taxon>Sar</taxon>
        <taxon>Stramenopiles</taxon>
        <taxon>Oomycota</taxon>
        <taxon>Peronosporomycetes</taxon>
        <taxon>Peronosporales</taxon>
        <taxon>Peronosporaceae</taxon>
        <taxon>Phytophthora</taxon>
    </lineage>
</organism>
<dbReference type="Proteomes" id="UP000694044">
    <property type="component" value="Unassembled WGS sequence"/>
</dbReference>
<dbReference type="AlphaFoldDB" id="A0A8T1WH43"/>
<dbReference type="GO" id="GO:0098588">
    <property type="term" value="C:bounding membrane of organelle"/>
    <property type="evidence" value="ECO:0007669"/>
    <property type="project" value="UniProtKB-ARBA"/>
</dbReference>
<feature type="domain" description="Ig-like" evidence="3">
    <location>
        <begin position="71"/>
        <end position="169"/>
    </location>
</feature>
<evidence type="ECO:0000313" key="5">
    <source>
        <dbReference type="Proteomes" id="UP000694044"/>
    </source>
</evidence>
<keyword evidence="5" id="KW-1185">Reference proteome</keyword>
<dbReference type="OrthoDB" id="72441at2759"/>
<feature type="compositionally biased region" description="Pro residues" evidence="2">
    <location>
        <begin position="334"/>
        <end position="347"/>
    </location>
</feature>
<feature type="coiled-coil region" evidence="1">
    <location>
        <begin position="26"/>
        <end position="60"/>
    </location>
</feature>
<dbReference type="GO" id="GO:0005737">
    <property type="term" value="C:cytoplasm"/>
    <property type="evidence" value="ECO:0007669"/>
    <property type="project" value="UniProtKB-ARBA"/>
</dbReference>
<accession>A0A8T1WH43</accession>
<gene>
    <name evidence="4" type="primary">CHTF18_2</name>
    <name evidence="4" type="ORF">PHYPSEUDO_014223</name>
</gene>
<dbReference type="InterPro" id="IPR007110">
    <property type="entry name" value="Ig-like_dom"/>
</dbReference>
<sequence length="347" mass="40467">MLAGLRRISRRIHIPVHRQFAMSKREQQLEAECEELRGELRAMEELVQRYQDELTAARSASCFRHNCRNAPDLHRVEEELFENQNLAPRGSAMRVSRAELPVLCRANGEEARFSEVELPSPNWEWVSDWRHDIHAHTDESGWLYADSWEQLRDTSQLHCSEQTMRARVRQRRWKRERMLVRSTGLPAALNESLLTRSRLAAMRFANEKLTQQLLRERQRIEELEKRDKIYEAHMLKLQQVAEELSNDLYARSFDLHDPVAVPYTVSKSTEVLKQTEALLGDMLTEQGVARLDTLAVTSEVQRRRSEILAACENELQNTMDEFNDLARTLERRQSPPPSSPEQPAPFS</sequence>
<protein>
    <submittedName>
        <fullName evidence="4">Chromosome transmission fidelity protein 18</fullName>
    </submittedName>
</protein>
<evidence type="ECO:0000256" key="2">
    <source>
        <dbReference type="SAM" id="MobiDB-lite"/>
    </source>
</evidence>
<feature type="region of interest" description="Disordered" evidence="2">
    <location>
        <begin position="323"/>
        <end position="347"/>
    </location>
</feature>
<dbReference type="Pfam" id="PF06398">
    <property type="entry name" value="Pex24p"/>
    <property type="match status" value="1"/>
</dbReference>
<dbReference type="EMBL" id="JAGDFM010000008">
    <property type="protein sequence ID" value="KAG7392736.1"/>
    <property type="molecule type" value="Genomic_DNA"/>
</dbReference>
<evidence type="ECO:0000256" key="1">
    <source>
        <dbReference type="SAM" id="Coils"/>
    </source>
</evidence>
<dbReference type="PROSITE" id="PS50835">
    <property type="entry name" value="IG_LIKE"/>
    <property type="match status" value="1"/>
</dbReference>